<dbReference type="SUPFAM" id="SSF52172">
    <property type="entry name" value="CheY-like"/>
    <property type="match status" value="1"/>
</dbReference>
<evidence type="ECO:0000256" key="1">
    <source>
        <dbReference type="PROSITE-ProRule" id="PRU00169"/>
    </source>
</evidence>
<dbReference type="AlphaFoldDB" id="A0A9X5LUU3"/>
<reference evidence="3" key="1">
    <citation type="submission" date="2014-05" db="EMBL/GenBank/DDBJ databases">
        <authorList>
            <person name="Jahns A.C."/>
            <person name="Eilers H."/>
            <person name="Alexeyev O.A."/>
        </authorList>
    </citation>
    <scope>NUCLEOTIDE SEQUENCE [LARGE SCALE GENOMIC DNA]</scope>
    <source>
        <strain evidence="3">DSM 20700</strain>
    </source>
</reference>
<accession>A0A9X5LUU3</accession>
<protein>
    <submittedName>
        <fullName evidence="3">Transcriptional regulator</fullName>
    </submittedName>
</protein>
<dbReference type="GO" id="GO:0000160">
    <property type="term" value="P:phosphorelay signal transduction system"/>
    <property type="evidence" value="ECO:0007669"/>
    <property type="project" value="InterPro"/>
</dbReference>
<evidence type="ECO:0000259" key="2">
    <source>
        <dbReference type="PROSITE" id="PS50110"/>
    </source>
</evidence>
<comment type="caution">
    <text evidence="3">The sequence shown here is derived from an EMBL/GenBank/DDBJ whole genome shotgun (WGS) entry which is preliminary data.</text>
</comment>
<name>A0A9X5LUU3_9ACTN</name>
<proteinExistence type="predicted"/>
<dbReference type="RefSeq" id="WP_411430993.1">
    <property type="nucleotide sequence ID" value="NZ_JNBU02000018.1"/>
</dbReference>
<dbReference type="PROSITE" id="PS50110">
    <property type="entry name" value="RESPONSE_REGULATORY"/>
    <property type="match status" value="1"/>
</dbReference>
<sequence>MLAATRRGRGMSEKKTAADTLRVLVYSDDRNVRQEIRLALGTSIAADLPPVEMTETATQKAVMAAVDTGQYDVVIADGEAVPSGGMGVTHQMKDEVDDCPPVVLLVAREADAWLASWSRADAISTHPVDPIGLPQTVATVVRAA</sequence>
<dbReference type="EMBL" id="JNBU01000001">
    <property type="protein sequence ID" value="OCT43721.1"/>
    <property type="molecule type" value="Genomic_DNA"/>
</dbReference>
<evidence type="ECO:0000313" key="3">
    <source>
        <dbReference type="EMBL" id="OCT43721.1"/>
    </source>
</evidence>
<dbReference type="InterPro" id="IPR011006">
    <property type="entry name" value="CheY-like_superfamily"/>
</dbReference>
<gene>
    <name evidence="3" type="ORF">L860_01770</name>
</gene>
<keyword evidence="1" id="KW-0597">Phosphoprotein</keyword>
<dbReference type="Gene3D" id="3.40.50.2300">
    <property type="match status" value="1"/>
</dbReference>
<feature type="modified residue" description="4-aspartylphosphate" evidence="1">
    <location>
        <position position="77"/>
    </location>
</feature>
<dbReference type="InterPro" id="IPR001789">
    <property type="entry name" value="Sig_transdc_resp-reg_receiver"/>
</dbReference>
<feature type="domain" description="Response regulatory" evidence="2">
    <location>
        <begin position="22"/>
        <end position="141"/>
    </location>
</feature>
<organism evidence="3">
    <name type="scientific">Cutibacterium granulosum DSM 20700</name>
    <dbReference type="NCBI Taxonomy" id="1160719"/>
    <lineage>
        <taxon>Bacteria</taxon>
        <taxon>Bacillati</taxon>
        <taxon>Actinomycetota</taxon>
        <taxon>Actinomycetes</taxon>
        <taxon>Propionibacteriales</taxon>
        <taxon>Propionibacteriaceae</taxon>
        <taxon>Cutibacterium</taxon>
    </lineage>
</organism>